<accession>A0A1L9WR55</accession>
<feature type="active site" description="Acyl-ester intermediate" evidence="5">
    <location>
        <position position="238"/>
    </location>
</feature>
<dbReference type="STRING" id="690307.A0A1L9WR55"/>
<evidence type="ECO:0000256" key="3">
    <source>
        <dbReference type="ARBA" id="ARBA00012922"/>
    </source>
</evidence>
<dbReference type="PANTHER" id="PTHR46072">
    <property type="entry name" value="AMIDASE-RELATED-RELATED"/>
    <property type="match status" value="1"/>
</dbReference>
<feature type="active site" description="Charge relay system" evidence="5">
    <location>
        <position position="214"/>
    </location>
</feature>
<dbReference type="GeneID" id="30976486"/>
<dbReference type="OrthoDB" id="6428749at2759"/>
<evidence type="ECO:0000256" key="6">
    <source>
        <dbReference type="PIRSR" id="PIRSR001221-2"/>
    </source>
</evidence>
<evidence type="ECO:0000256" key="4">
    <source>
        <dbReference type="ARBA" id="ARBA00022801"/>
    </source>
</evidence>
<dbReference type="Proteomes" id="UP000184546">
    <property type="component" value="Unassembled WGS sequence"/>
</dbReference>
<sequence length="543" mass="58257">MTTPAWQQKVQAKQAEALAKIPAEWRLPAALLATASPISPENVLSIPRKSGLLSSRELAITETADATTLLAQLADGTYTAVEVTTAFSKRAAIAQQLTNCLTETMFDQAHARAKELDRHLATTGQPVGPLHGLPVSVKDMFHVAGVASTLGYVAFLDRPVQKANTPLVDVLLAAGAIIYVKTNVPQTLMTADSHNNVFGRVLNPHRRTLTAGGSSGGEGALVALRGSLLGVATDIAGSIRIPAHCCGLVGFKPSMGRVPHAGVMSPSVAGYLSGISPVIGPICHSVRDANLFMKTVCDVPPYDFDDAALGIPWAVSDQNEGEKLRIGLFTAHPGLPLHPNIARNLHRAADKLAAAGHGVVDITTQFPDMEDGNEIAFGLFGLDADRTALSHLDAAGEPHVPSVGIVNGSNTTNPAPTLRDLFRLTARKAEITAQTRRVFVEKKLDVILAPAYQSCALPHDTYSHAWYTVFWNLVDRPSCVLPFGRSDAAADREWFRQDAVYRPPYRPEEVEGAPCHVQLVGRRLREEVLARQAELVEAVLRND</sequence>
<dbReference type="PIRSF" id="PIRSF001221">
    <property type="entry name" value="Amidase_fungi"/>
    <property type="match status" value="1"/>
</dbReference>
<dbReference type="InterPro" id="IPR023631">
    <property type="entry name" value="Amidase_dom"/>
</dbReference>
<organism evidence="8 9">
    <name type="scientific">Aspergillus aculeatus (strain ATCC 16872 / CBS 172.66 / WB 5094)</name>
    <dbReference type="NCBI Taxonomy" id="690307"/>
    <lineage>
        <taxon>Eukaryota</taxon>
        <taxon>Fungi</taxon>
        <taxon>Dikarya</taxon>
        <taxon>Ascomycota</taxon>
        <taxon>Pezizomycotina</taxon>
        <taxon>Eurotiomycetes</taxon>
        <taxon>Eurotiomycetidae</taxon>
        <taxon>Eurotiales</taxon>
        <taxon>Aspergillaceae</taxon>
        <taxon>Aspergillus</taxon>
        <taxon>Aspergillus subgen. Circumdati</taxon>
    </lineage>
</organism>
<evidence type="ECO:0000259" key="7">
    <source>
        <dbReference type="Pfam" id="PF01425"/>
    </source>
</evidence>
<feature type="domain" description="Amidase" evidence="7">
    <location>
        <begin position="82"/>
        <end position="528"/>
    </location>
</feature>
<dbReference type="GO" id="GO:0004040">
    <property type="term" value="F:amidase activity"/>
    <property type="evidence" value="ECO:0007669"/>
    <property type="project" value="UniProtKB-EC"/>
</dbReference>
<feature type="active site" description="Charge relay system" evidence="5">
    <location>
        <position position="138"/>
    </location>
</feature>
<reference evidence="9" key="1">
    <citation type="journal article" date="2017" name="Genome Biol.">
        <title>Comparative genomics reveals high biological diversity and specific adaptations in the industrially and medically important fungal genus Aspergillus.</title>
        <authorList>
            <person name="de Vries R.P."/>
            <person name="Riley R."/>
            <person name="Wiebenga A."/>
            <person name="Aguilar-Osorio G."/>
            <person name="Amillis S."/>
            <person name="Uchima C.A."/>
            <person name="Anderluh G."/>
            <person name="Asadollahi M."/>
            <person name="Askin M."/>
            <person name="Barry K."/>
            <person name="Battaglia E."/>
            <person name="Bayram O."/>
            <person name="Benocci T."/>
            <person name="Braus-Stromeyer S.A."/>
            <person name="Caldana C."/>
            <person name="Canovas D."/>
            <person name="Cerqueira G.C."/>
            <person name="Chen F."/>
            <person name="Chen W."/>
            <person name="Choi C."/>
            <person name="Clum A."/>
            <person name="Dos Santos R.A."/>
            <person name="Damasio A.R."/>
            <person name="Diallinas G."/>
            <person name="Emri T."/>
            <person name="Fekete E."/>
            <person name="Flipphi M."/>
            <person name="Freyberg S."/>
            <person name="Gallo A."/>
            <person name="Gournas C."/>
            <person name="Habgood R."/>
            <person name="Hainaut M."/>
            <person name="Harispe M.L."/>
            <person name="Henrissat B."/>
            <person name="Hilden K.S."/>
            <person name="Hope R."/>
            <person name="Hossain A."/>
            <person name="Karabika E."/>
            <person name="Karaffa L."/>
            <person name="Karanyi Z."/>
            <person name="Krasevec N."/>
            <person name="Kuo A."/>
            <person name="Kusch H."/>
            <person name="LaButti K."/>
            <person name="Lagendijk E.L."/>
            <person name="Lapidus A."/>
            <person name="Levasseur A."/>
            <person name="Lindquist E."/>
            <person name="Lipzen A."/>
            <person name="Logrieco A.F."/>
            <person name="MacCabe A."/>
            <person name="Maekelae M.R."/>
            <person name="Malavazi I."/>
            <person name="Melin P."/>
            <person name="Meyer V."/>
            <person name="Mielnichuk N."/>
            <person name="Miskei M."/>
            <person name="Molnar A.P."/>
            <person name="Mule G."/>
            <person name="Ngan C.Y."/>
            <person name="Orejas M."/>
            <person name="Orosz E."/>
            <person name="Ouedraogo J.P."/>
            <person name="Overkamp K.M."/>
            <person name="Park H.-S."/>
            <person name="Perrone G."/>
            <person name="Piumi F."/>
            <person name="Punt P.J."/>
            <person name="Ram A.F."/>
            <person name="Ramon A."/>
            <person name="Rauscher S."/>
            <person name="Record E."/>
            <person name="Riano-Pachon D.M."/>
            <person name="Robert V."/>
            <person name="Roehrig J."/>
            <person name="Ruller R."/>
            <person name="Salamov A."/>
            <person name="Salih N.S."/>
            <person name="Samson R.A."/>
            <person name="Sandor E."/>
            <person name="Sanguinetti M."/>
            <person name="Schuetze T."/>
            <person name="Sepcic K."/>
            <person name="Shelest E."/>
            <person name="Sherlock G."/>
            <person name="Sophianopoulou V."/>
            <person name="Squina F.M."/>
            <person name="Sun H."/>
            <person name="Susca A."/>
            <person name="Todd R.B."/>
            <person name="Tsang A."/>
            <person name="Unkles S.E."/>
            <person name="van de Wiele N."/>
            <person name="van Rossen-Uffink D."/>
            <person name="Oliveira J.V."/>
            <person name="Vesth T.C."/>
            <person name="Visser J."/>
            <person name="Yu J.-H."/>
            <person name="Zhou M."/>
            <person name="Andersen M.R."/>
            <person name="Archer D.B."/>
            <person name="Baker S.E."/>
            <person name="Benoit I."/>
            <person name="Brakhage A.A."/>
            <person name="Braus G.H."/>
            <person name="Fischer R."/>
            <person name="Frisvad J.C."/>
            <person name="Goldman G.H."/>
            <person name="Houbraken J."/>
            <person name="Oakley B."/>
            <person name="Pocsi I."/>
            <person name="Scazzocchio C."/>
            <person name="Seiboth B."/>
            <person name="vanKuyk P.A."/>
            <person name="Wortman J."/>
            <person name="Dyer P.S."/>
            <person name="Grigoriev I.V."/>
        </authorList>
    </citation>
    <scope>NUCLEOTIDE SEQUENCE [LARGE SCALE GENOMIC DNA]</scope>
    <source>
        <strain evidence="9">ATCC 16872 / CBS 172.66 / WB 5094</strain>
    </source>
</reference>
<dbReference type="AlphaFoldDB" id="A0A1L9WR55"/>
<dbReference type="InterPro" id="IPR036928">
    <property type="entry name" value="AS_sf"/>
</dbReference>
<proteinExistence type="inferred from homology"/>
<feature type="binding site" evidence="6">
    <location>
        <begin position="235"/>
        <end position="238"/>
    </location>
    <ligand>
        <name>substrate</name>
    </ligand>
</feature>
<evidence type="ECO:0000256" key="1">
    <source>
        <dbReference type="ARBA" id="ARBA00001311"/>
    </source>
</evidence>
<evidence type="ECO:0000313" key="8">
    <source>
        <dbReference type="EMBL" id="OJJ98672.1"/>
    </source>
</evidence>
<feature type="binding site" evidence="6">
    <location>
        <position position="188"/>
    </location>
    <ligand>
        <name>substrate</name>
    </ligand>
</feature>
<dbReference type="Gene3D" id="3.90.1300.10">
    <property type="entry name" value="Amidase signature (AS) domain"/>
    <property type="match status" value="1"/>
</dbReference>
<evidence type="ECO:0000256" key="2">
    <source>
        <dbReference type="ARBA" id="ARBA00009199"/>
    </source>
</evidence>
<dbReference type="PROSITE" id="PS00571">
    <property type="entry name" value="AMIDASES"/>
    <property type="match status" value="1"/>
</dbReference>
<gene>
    <name evidence="8" type="ORF">ASPACDRAFT_52910</name>
</gene>
<dbReference type="SUPFAM" id="SSF75304">
    <property type="entry name" value="Amidase signature (AS) enzymes"/>
    <property type="match status" value="1"/>
</dbReference>
<feature type="binding site" evidence="6">
    <location>
        <position position="214"/>
    </location>
    <ligand>
        <name>substrate</name>
    </ligand>
</feature>
<name>A0A1L9WR55_ASPA1</name>
<dbReference type="Pfam" id="PF01425">
    <property type="entry name" value="Amidase"/>
    <property type="match status" value="1"/>
</dbReference>
<comment type="catalytic activity">
    <reaction evidence="1">
        <text>a monocarboxylic acid amide + H2O = a monocarboxylate + NH4(+)</text>
        <dbReference type="Rhea" id="RHEA:12020"/>
        <dbReference type="ChEBI" id="CHEBI:15377"/>
        <dbReference type="ChEBI" id="CHEBI:28938"/>
        <dbReference type="ChEBI" id="CHEBI:35757"/>
        <dbReference type="ChEBI" id="CHEBI:83628"/>
        <dbReference type="EC" id="3.5.1.4"/>
    </reaction>
</comment>
<dbReference type="PANTHER" id="PTHR46072:SF5">
    <property type="entry name" value="GENERAL AMIDASE-C"/>
    <property type="match status" value="1"/>
</dbReference>
<dbReference type="RefSeq" id="XP_020055012.1">
    <property type="nucleotide sequence ID" value="XM_020202672.1"/>
</dbReference>
<dbReference type="VEuPathDB" id="FungiDB:ASPACDRAFT_52910"/>
<dbReference type="EC" id="3.5.1.4" evidence="3"/>
<dbReference type="OMA" id="VIGPCGR"/>
<keyword evidence="4" id="KW-0378">Hydrolase</keyword>
<keyword evidence="9" id="KW-1185">Reference proteome</keyword>
<dbReference type="InterPro" id="IPR020556">
    <property type="entry name" value="Amidase_CS"/>
</dbReference>
<protein>
    <recommendedName>
        <fullName evidence="3">amidase</fullName>
        <ecNumber evidence="3">3.5.1.4</ecNumber>
    </recommendedName>
</protein>
<dbReference type="EMBL" id="KV878979">
    <property type="protein sequence ID" value="OJJ98672.1"/>
    <property type="molecule type" value="Genomic_DNA"/>
</dbReference>
<evidence type="ECO:0000256" key="5">
    <source>
        <dbReference type="PIRSR" id="PIRSR001221-1"/>
    </source>
</evidence>
<comment type="similarity">
    <text evidence="2">Belongs to the amidase family.</text>
</comment>
<evidence type="ECO:0000313" key="9">
    <source>
        <dbReference type="Proteomes" id="UP000184546"/>
    </source>
</evidence>